<keyword evidence="2" id="KW-1003">Cell membrane</keyword>
<dbReference type="InterPro" id="IPR032816">
    <property type="entry name" value="VTT_dom"/>
</dbReference>
<evidence type="ECO:0000256" key="2">
    <source>
        <dbReference type="ARBA" id="ARBA00022475"/>
    </source>
</evidence>
<feature type="transmembrane region" description="Helical" evidence="6">
    <location>
        <begin position="6"/>
        <end position="28"/>
    </location>
</feature>
<evidence type="ECO:0000259" key="7">
    <source>
        <dbReference type="Pfam" id="PF09335"/>
    </source>
</evidence>
<dbReference type="EMBL" id="MN448296">
    <property type="protein sequence ID" value="QFG75011.1"/>
    <property type="molecule type" value="Genomic_DNA"/>
</dbReference>
<reference evidence="8" key="1">
    <citation type="journal article" date="2019" name="Philos. Trans. R. Soc. Lond., B, Biol. Sci.">
        <title>Targeted metagenomic recovery of four divergent viruses reveals shared and distinctive characteristics of giant viruses of marine eukaryotes.</title>
        <authorList>
            <person name="Needham D.M."/>
            <person name="Poirier C."/>
            <person name="Hehenberger E."/>
            <person name="Jimenez V."/>
            <person name="Swalwell J.E."/>
            <person name="Santoro A.E."/>
            <person name="Worden A.Z."/>
        </authorList>
    </citation>
    <scope>NUCLEOTIDE SEQUENCE</scope>
    <source>
        <strain evidence="8">OPacV-421</strain>
    </source>
</reference>
<keyword evidence="3 6" id="KW-0812">Transmembrane</keyword>
<keyword evidence="4 6" id="KW-1133">Transmembrane helix</keyword>
<evidence type="ECO:0000256" key="1">
    <source>
        <dbReference type="ARBA" id="ARBA00004651"/>
    </source>
</evidence>
<dbReference type="PANTHER" id="PTHR12677:SF59">
    <property type="entry name" value="GOLGI APPARATUS MEMBRANE PROTEIN TVP38-RELATED"/>
    <property type="match status" value="1"/>
</dbReference>
<comment type="subcellular location">
    <subcellularLocation>
        <location evidence="1">Cell membrane</location>
        <topology evidence="1">Multi-pass membrane protein</topology>
    </subcellularLocation>
</comment>
<sequence length="238" mass="27921">MINYVSYEYTIFFVFLLIGIPALVAMLFKNKHIFKMIKKEIYYVEKHTNLQHYIYYVLIIFIMNVVFFNCSLGNFLGGYVFGLKMGTFLTVIGCMLAAMVSFYISRDLLKDFFTNMFKKNSIFGSYYKKVNKQKLDDADTIELVALSRLSPQAPFQLFNLFWGTMNVEWYNYFIGTLALIPIVTFETFIGTQIKNINKLFKSENKFTFIVCLLITGFVLWLVDKKTQDIINKQIDKKN</sequence>
<feature type="transmembrane region" description="Helical" evidence="6">
    <location>
        <begin position="88"/>
        <end position="109"/>
    </location>
</feature>
<accession>A0A5J6VNN4</accession>
<dbReference type="PANTHER" id="PTHR12677">
    <property type="entry name" value="GOLGI APPARATUS MEMBRANE PROTEIN TVP38-RELATED"/>
    <property type="match status" value="1"/>
</dbReference>
<dbReference type="InterPro" id="IPR015414">
    <property type="entry name" value="TMEM64"/>
</dbReference>
<evidence type="ECO:0000256" key="5">
    <source>
        <dbReference type="ARBA" id="ARBA00023136"/>
    </source>
</evidence>
<protein>
    <submittedName>
        <fullName evidence="8">SNARE associated Golgi protein</fullName>
    </submittedName>
</protein>
<proteinExistence type="predicted"/>
<dbReference type="GO" id="GO:0005886">
    <property type="term" value="C:plasma membrane"/>
    <property type="evidence" value="ECO:0007669"/>
    <property type="project" value="UniProtKB-SubCell"/>
</dbReference>
<evidence type="ECO:0000256" key="4">
    <source>
        <dbReference type="ARBA" id="ARBA00022989"/>
    </source>
</evidence>
<name>A0A5J6VNN4_9VIRU</name>
<feature type="transmembrane region" description="Helical" evidence="6">
    <location>
        <begin position="205"/>
        <end position="222"/>
    </location>
</feature>
<evidence type="ECO:0000313" key="8">
    <source>
        <dbReference type="EMBL" id="QFG75011.1"/>
    </source>
</evidence>
<organism evidence="8">
    <name type="scientific">Megaviridae environmental sample</name>
    <dbReference type="NCBI Taxonomy" id="1737588"/>
    <lineage>
        <taxon>Viruses</taxon>
        <taxon>Varidnaviria</taxon>
        <taxon>Bamfordvirae</taxon>
        <taxon>Nucleocytoviricota</taxon>
        <taxon>Megaviricetes</taxon>
        <taxon>Imitervirales</taxon>
        <taxon>Mimiviridae</taxon>
        <taxon>environmental samples</taxon>
    </lineage>
</organism>
<evidence type="ECO:0000256" key="3">
    <source>
        <dbReference type="ARBA" id="ARBA00022692"/>
    </source>
</evidence>
<keyword evidence="5 6" id="KW-0472">Membrane</keyword>
<feature type="domain" description="VTT" evidence="7">
    <location>
        <begin position="75"/>
        <end position="191"/>
    </location>
</feature>
<evidence type="ECO:0000256" key="6">
    <source>
        <dbReference type="SAM" id="Phobius"/>
    </source>
</evidence>
<feature type="transmembrane region" description="Helical" evidence="6">
    <location>
        <begin position="169"/>
        <end position="193"/>
    </location>
</feature>
<feature type="transmembrane region" description="Helical" evidence="6">
    <location>
        <begin position="53"/>
        <end position="76"/>
    </location>
</feature>
<dbReference type="Pfam" id="PF09335">
    <property type="entry name" value="VTT_dom"/>
    <property type="match status" value="1"/>
</dbReference>